<evidence type="ECO:0000256" key="1">
    <source>
        <dbReference type="SAM" id="Coils"/>
    </source>
</evidence>
<dbReference type="Proteomes" id="UP001652661">
    <property type="component" value="Chromosome X"/>
</dbReference>
<name>A0A6P4J140_DROKI</name>
<keyword evidence="1" id="KW-0175">Coiled coil</keyword>
<dbReference type="OrthoDB" id="7752111at2759"/>
<dbReference type="PANTHER" id="PTHR21391:SF0">
    <property type="entry name" value="AT04489P-RELATED"/>
    <property type="match status" value="1"/>
</dbReference>
<keyword evidence="3" id="KW-1185">Reference proteome</keyword>
<evidence type="ECO:0000313" key="4">
    <source>
        <dbReference type="RefSeq" id="XP_017034605.1"/>
    </source>
</evidence>
<protein>
    <submittedName>
        <fullName evidence="4">Outer dynein arm-docking complex subunit 4 isoform X1</fullName>
    </submittedName>
</protein>
<gene>
    <name evidence="4" type="primary">p-cup</name>
</gene>
<evidence type="ECO:0000313" key="3">
    <source>
        <dbReference type="Proteomes" id="UP001652661"/>
    </source>
</evidence>
<dbReference type="PANTHER" id="PTHR21391">
    <property type="entry name" value="AT04489P-RELATED"/>
    <property type="match status" value="1"/>
</dbReference>
<dbReference type="SUPFAM" id="SSF48452">
    <property type="entry name" value="TPR-like"/>
    <property type="match status" value="1"/>
</dbReference>
<organism evidence="3 4">
    <name type="scientific">Drosophila kikkawai</name>
    <name type="common">Fruit fly</name>
    <dbReference type="NCBI Taxonomy" id="30033"/>
    <lineage>
        <taxon>Eukaryota</taxon>
        <taxon>Metazoa</taxon>
        <taxon>Ecdysozoa</taxon>
        <taxon>Arthropoda</taxon>
        <taxon>Hexapoda</taxon>
        <taxon>Insecta</taxon>
        <taxon>Pterygota</taxon>
        <taxon>Neoptera</taxon>
        <taxon>Endopterygota</taxon>
        <taxon>Diptera</taxon>
        <taxon>Brachycera</taxon>
        <taxon>Muscomorpha</taxon>
        <taxon>Ephydroidea</taxon>
        <taxon>Drosophilidae</taxon>
        <taxon>Drosophila</taxon>
        <taxon>Sophophora</taxon>
    </lineage>
</organism>
<dbReference type="AlphaFoldDB" id="A0A6P4J140"/>
<evidence type="ECO:0000256" key="2">
    <source>
        <dbReference type="SAM" id="MobiDB-lite"/>
    </source>
</evidence>
<reference evidence="4" key="1">
    <citation type="submission" date="2025-08" db="UniProtKB">
        <authorList>
            <consortium name="RefSeq"/>
        </authorList>
    </citation>
    <scope>IDENTIFICATION</scope>
    <source>
        <strain evidence="4">14028-0561.14</strain>
        <tissue evidence="4">Whole fly</tissue>
    </source>
</reference>
<accession>A0A6P4J140</accession>
<feature type="region of interest" description="Disordered" evidence="2">
    <location>
        <begin position="579"/>
        <end position="615"/>
    </location>
</feature>
<dbReference type="InterPro" id="IPR011990">
    <property type="entry name" value="TPR-like_helical_dom_sf"/>
</dbReference>
<feature type="coiled-coil region" evidence="1">
    <location>
        <begin position="529"/>
        <end position="556"/>
    </location>
</feature>
<feature type="compositionally biased region" description="Low complexity" evidence="2">
    <location>
        <begin position="592"/>
        <end position="615"/>
    </location>
</feature>
<sequence>MSWSSGLNRASLLPQLKPWQRFDWRSCIQSQIYRSWGSYYTRRLMNRTALAAFGRAVDACKKPLPSSCLIKSCPGEDTGVCVGDYKALFKRSRCQRVLGCPDLALDDAQRAEQALGIIHGQPQRALAADIVAEKCNALYDMNAYEMALLTVHNAERQFPDDHHQQNRFRMMKQKILGVFDDIVDESLSPFLQQNAKSLEEAARLRQKLANHVPRPLWKVLRERQECDVQSIPERPIVSVTPLEQARRGQNETQYNYNYMGHNTVDIVMLRQLRKDQNLLNPHKLQSTPYLRKLSADRYAMVRRFMKMIHAKNPLYHRHHARHLSEKEWRRRREMHLFHVEYQTRRDCLRMLREVRDRRRAGNLEKLSDYVEDIMSSHIQLKTWRTLPWKWEFLNDVYNILALAHLDRCALPRNVDFLEPQNRYLLYLLRPERYRDMAMTFGGPNMYLEMAREERVHSRINQKLEQLEDRLRHSRFAIERAYLLFEIARCHFKEARYDKCLEISRKAFNVARSCNSLVWRFNSVFLVCQVHALLNRFERLKESLAKASQLAQDLRALHLVAFISICINVNNYDLAMRRMRQSEPQVRRSRNRSTGTTPALSSTSGLSLSGGSRLVM</sequence>
<dbReference type="RefSeq" id="XP_017034605.1">
    <property type="nucleotide sequence ID" value="XM_017179116.3"/>
</dbReference>
<proteinExistence type="predicted"/>